<sequence length="284" mass="32482">MKKRLLYIAAALLMIIIGWNAWEWRPIPPPAVSTISISQTKAEQRIRTLFLPNWDQVPLEEMERQAKKYPQQVVLEGPTHRRWIALTFDDGPGNDTRQLLAILKAQQVPATFYMTAKSMAGREELVKQIWQAGHELGNHSVNHPHLPELAERYWDEEIGPTQEKFRSIVGFAPNTMRPPYGEITDAQIEDLAKRGIKVVLWSIDSQDWNKNRMAFGAHKIQRSIQDHIHEEAIVLMHDAGGRREKTLDAVEQLIPWLKAGGYQFVTVSQMLGLPAQSTPSMQQQ</sequence>
<dbReference type="SUPFAM" id="SSF88713">
    <property type="entry name" value="Glycoside hydrolase/deacetylase"/>
    <property type="match status" value="1"/>
</dbReference>
<accession>A0ABX8Z5N2</accession>
<dbReference type="InterPro" id="IPR002509">
    <property type="entry name" value="NODB_dom"/>
</dbReference>
<dbReference type="InterPro" id="IPR011330">
    <property type="entry name" value="Glyco_hydro/deAcase_b/a-brl"/>
</dbReference>
<dbReference type="CDD" id="cd10917">
    <property type="entry name" value="CE4_NodB_like_6s_7s"/>
    <property type="match status" value="1"/>
</dbReference>
<gene>
    <name evidence="2" type="ORF">K4H28_00120</name>
</gene>
<dbReference type="PROSITE" id="PS51677">
    <property type="entry name" value="NODB"/>
    <property type="match status" value="1"/>
</dbReference>
<dbReference type="EMBL" id="CP081150">
    <property type="protein sequence ID" value="QZA77887.1"/>
    <property type="molecule type" value="Genomic_DNA"/>
</dbReference>
<name>A0ABX8Z5N2_9NEIS</name>
<evidence type="ECO:0000259" key="1">
    <source>
        <dbReference type="PROSITE" id="PS51677"/>
    </source>
</evidence>
<dbReference type="InterPro" id="IPR050248">
    <property type="entry name" value="Polysacc_deacetylase_ArnD"/>
</dbReference>
<reference evidence="2 3" key="1">
    <citation type="submission" date="2021-08" db="EMBL/GenBank/DDBJ databases">
        <title>complete genome sequencing of Deefgea sp. D25.</title>
        <authorList>
            <person name="Bae J.-W."/>
            <person name="Gim D.-H."/>
        </authorList>
    </citation>
    <scope>NUCLEOTIDE SEQUENCE [LARGE SCALE GENOMIC DNA]</scope>
    <source>
        <strain evidence="2 3">D25</strain>
    </source>
</reference>
<protein>
    <submittedName>
        <fullName evidence="2">Polysaccharide deacetylase family protein</fullName>
    </submittedName>
</protein>
<organism evidence="2 3">
    <name type="scientific">Deefgea tanakiae</name>
    <dbReference type="NCBI Taxonomy" id="2865840"/>
    <lineage>
        <taxon>Bacteria</taxon>
        <taxon>Pseudomonadati</taxon>
        <taxon>Pseudomonadota</taxon>
        <taxon>Betaproteobacteria</taxon>
        <taxon>Neisseriales</taxon>
        <taxon>Chitinibacteraceae</taxon>
        <taxon>Deefgea</taxon>
    </lineage>
</organism>
<evidence type="ECO:0000313" key="3">
    <source>
        <dbReference type="Proteomes" id="UP000825679"/>
    </source>
</evidence>
<dbReference type="Pfam" id="PF01522">
    <property type="entry name" value="Polysacc_deac_1"/>
    <property type="match status" value="1"/>
</dbReference>
<feature type="domain" description="NodB homology" evidence="1">
    <location>
        <begin position="82"/>
        <end position="265"/>
    </location>
</feature>
<proteinExistence type="predicted"/>
<dbReference type="PANTHER" id="PTHR10587">
    <property type="entry name" value="GLYCOSYL TRANSFERASE-RELATED"/>
    <property type="match status" value="1"/>
</dbReference>
<dbReference type="RefSeq" id="WP_221006265.1">
    <property type="nucleotide sequence ID" value="NZ_CP081150.1"/>
</dbReference>
<dbReference type="Gene3D" id="3.20.20.370">
    <property type="entry name" value="Glycoside hydrolase/deacetylase"/>
    <property type="match status" value="1"/>
</dbReference>
<evidence type="ECO:0000313" key="2">
    <source>
        <dbReference type="EMBL" id="QZA77887.1"/>
    </source>
</evidence>
<keyword evidence="3" id="KW-1185">Reference proteome</keyword>
<dbReference type="Proteomes" id="UP000825679">
    <property type="component" value="Chromosome"/>
</dbReference>